<keyword evidence="2" id="KW-0645">Protease</keyword>
<reference evidence="2 3" key="1">
    <citation type="journal article" date="2018" name="Front. Plant Sci.">
        <title>Red Clover (Trifolium pratense) and Zigzag Clover (T. medium) - A Picture of Genomic Similarities and Differences.</title>
        <authorList>
            <person name="Dluhosova J."/>
            <person name="Istvanek J."/>
            <person name="Nedelnik J."/>
            <person name="Repkova J."/>
        </authorList>
    </citation>
    <scope>NUCLEOTIDE SEQUENCE [LARGE SCALE GENOMIC DNA]</scope>
    <source>
        <strain evidence="3">cv. 10/8</strain>
        <tissue evidence="2">Leaf</tissue>
    </source>
</reference>
<keyword evidence="2" id="KW-0378">Hydrolase</keyword>
<dbReference type="GO" id="GO:0008233">
    <property type="term" value="F:peptidase activity"/>
    <property type="evidence" value="ECO:0007669"/>
    <property type="project" value="UniProtKB-KW"/>
</dbReference>
<comment type="caution">
    <text evidence="2">The sequence shown here is derived from an EMBL/GenBank/DDBJ whole genome shotgun (WGS) entry which is preliminary data.</text>
</comment>
<dbReference type="GO" id="GO:0006508">
    <property type="term" value="P:proteolysis"/>
    <property type="evidence" value="ECO:0007669"/>
    <property type="project" value="UniProtKB-KW"/>
</dbReference>
<protein>
    <submittedName>
        <fullName evidence="2">Gag-protease polyprotein</fullName>
    </submittedName>
</protein>
<feature type="non-terminal residue" evidence="2">
    <location>
        <position position="116"/>
    </location>
</feature>
<organism evidence="2 3">
    <name type="scientific">Trifolium medium</name>
    <dbReference type="NCBI Taxonomy" id="97028"/>
    <lineage>
        <taxon>Eukaryota</taxon>
        <taxon>Viridiplantae</taxon>
        <taxon>Streptophyta</taxon>
        <taxon>Embryophyta</taxon>
        <taxon>Tracheophyta</taxon>
        <taxon>Spermatophyta</taxon>
        <taxon>Magnoliopsida</taxon>
        <taxon>eudicotyledons</taxon>
        <taxon>Gunneridae</taxon>
        <taxon>Pentapetalae</taxon>
        <taxon>rosids</taxon>
        <taxon>fabids</taxon>
        <taxon>Fabales</taxon>
        <taxon>Fabaceae</taxon>
        <taxon>Papilionoideae</taxon>
        <taxon>50 kb inversion clade</taxon>
        <taxon>NPAAA clade</taxon>
        <taxon>Hologalegina</taxon>
        <taxon>IRL clade</taxon>
        <taxon>Trifolieae</taxon>
        <taxon>Trifolium</taxon>
    </lineage>
</organism>
<sequence length="116" mass="13251">MILLGRQFNRIMKRMDKRSKSNMPSTKFDISKQINNQRRTRGDENISQSKGLQCHECEGYGHIKAECPTFLKRQKKSLAVTWSDEDDSEEETDSESAKLVNALTSVCESDAESCDE</sequence>
<evidence type="ECO:0000313" key="2">
    <source>
        <dbReference type="EMBL" id="MCI39208.1"/>
    </source>
</evidence>
<evidence type="ECO:0000256" key="1">
    <source>
        <dbReference type="SAM" id="MobiDB-lite"/>
    </source>
</evidence>
<evidence type="ECO:0000313" key="3">
    <source>
        <dbReference type="Proteomes" id="UP000265520"/>
    </source>
</evidence>
<dbReference type="Gene3D" id="4.10.60.10">
    <property type="entry name" value="Zinc finger, CCHC-type"/>
    <property type="match status" value="1"/>
</dbReference>
<dbReference type="Proteomes" id="UP000265520">
    <property type="component" value="Unassembled WGS sequence"/>
</dbReference>
<proteinExistence type="predicted"/>
<feature type="region of interest" description="Disordered" evidence="1">
    <location>
        <begin position="14"/>
        <end position="48"/>
    </location>
</feature>
<dbReference type="AlphaFoldDB" id="A0A392RRE0"/>
<name>A0A392RRE0_9FABA</name>
<dbReference type="InterPro" id="IPR036875">
    <property type="entry name" value="Znf_CCHC_sf"/>
</dbReference>
<dbReference type="EMBL" id="LXQA010264858">
    <property type="protein sequence ID" value="MCI39208.1"/>
    <property type="molecule type" value="Genomic_DNA"/>
</dbReference>
<keyword evidence="3" id="KW-1185">Reference proteome</keyword>
<accession>A0A392RRE0</accession>
<dbReference type="GO" id="GO:0008270">
    <property type="term" value="F:zinc ion binding"/>
    <property type="evidence" value="ECO:0007669"/>
    <property type="project" value="InterPro"/>
</dbReference>
<dbReference type="SUPFAM" id="SSF57756">
    <property type="entry name" value="Retrovirus zinc finger-like domains"/>
    <property type="match status" value="1"/>
</dbReference>
<dbReference type="GO" id="GO:0003676">
    <property type="term" value="F:nucleic acid binding"/>
    <property type="evidence" value="ECO:0007669"/>
    <property type="project" value="InterPro"/>
</dbReference>